<dbReference type="InterPro" id="IPR012675">
    <property type="entry name" value="Beta-grasp_dom_sf"/>
</dbReference>
<protein>
    <submittedName>
        <fullName evidence="7">Carbon-monoxide dehydrogenase small subunit</fullName>
    </submittedName>
</protein>
<sequence length="162" mass="17386">MTAPVEISLVVNGETREIRVPPRKLLSDVLREDLHLTGTHVGCEHGICGACTVLIDGEPARSCLTFAVQMEGHEVTTIESVATGDAFGPLQQALHEEHGLQCGFCTAGIVMTFEAYLRENPDPDEAEVREVLSGNICRCTGYQSIVAAILKAARVIREGPSA</sequence>
<keyword evidence="1" id="KW-0001">2Fe-2S</keyword>
<dbReference type="Gene3D" id="1.10.150.120">
    <property type="entry name" value="[2Fe-2S]-binding domain"/>
    <property type="match status" value="1"/>
</dbReference>
<keyword evidence="2" id="KW-0479">Metal-binding</keyword>
<dbReference type="InterPro" id="IPR002888">
    <property type="entry name" value="2Fe-2S-bd"/>
</dbReference>
<reference evidence="7 8" key="1">
    <citation type="submission" date="2016-10" db="EMBL/GenBank/DDBJ databases">
        <authorList>
            <person name="de Groot N.N."/>
        </authorList>
    </citation>
    <scope>NUCLEOTIDE SEQUENCE [LARGE SCALE GENOMIC DNA]</scope>
    <source>
        <strain evidence="7 8">DSM 25294</strain>
    </source>
</reference>
<keyword evidence="8" id="KW-1185">Reference proteome</keyword>
<dbReference type="PROSITE" id="PS00197">
    <property type="entry name" value="2FE2S_FER_1"/>
    <property type="match status" value="1"/>
</dbReference>
<evidence type="ECO:0000256" key="4">
    <source>
        <dbReference type="ARBA" id="ARBA00023004"/>
    </source>
</evidence>
<keyword evidence="4" id="KW-0408">Iron</keyword>
<dbReference type="InterPro" id="IPR051452">
    <property type="entry name" value="Diverse_Oxidoreductases"/>
</dbReference>
<dbReference type="PROSITE" id="PS51085">
    <property type="entry name" value="2FE2S_FER_2"/>
    <property type="match status" value="1"/>
</dbReference>
<dbReference type="Proteomes" id="UP000199382">
    <property type="component" value="Unassembled WGS sequence"/>
</dbReference>
<dbReference type="SUPFAM" id="SSF54292">
    <property type="entry name" value="2Fe-2S ferredoxin-like"/>
    <property type="match status" value="1"/>
</dbReference>
<feature type="domain" description="2Fe-2S ferredoxin-type" evidence="6">
    <location>
        <begin position="5"/>
        <end position="81"/>
    </location>
</feature>
<gene>
    <name evidence="7" type="ORF">SAMN04488026_101018</name>
</gene>
<evidence type="ECO:0000256" key="3">
    <source>
        <dbReference type="ARBA" id="ARBA00023002"/>
    </source>
</evidence>
<dbReference type="OrthoDB" id="9792018at2"/>
<dbReference type="InterPro" id="IPR036010">
    <property type="entry name" value="2Fe-2S_ferredoxin-like_sf"/>
</dbReference>
<evidence type="ECO:0000313" key="8">
    <source>
        <dbReference type="Proteomes" id="UP000199382"/>
    </source>
</evidence>
<accession>A0A1G8Q1Y7</accession>
<dbReference type="EMBL" id="FNEK01000010">
    <property type="protein sequence ID" value="SDI98727.1"/>
    <property type="molecule type" value="Genomic_DNA"/>
</dbReference>
<evidence type="ECO:0000256" key="2">
    <source>
        <dbReference type="ARBA" id="ARBA00022723"/>
    </source>
</evidence>
<dbReference type="GO" id="GO:0051537">
    <property type="term" value="F:2 iron, 2 sulfur cluster binding"/>
    <property type="evidence" value="ECO:0007669"/>
    <property type="project" value="UniProtKB-KW"/>
</dbReference>
<dbReference type="FunFam" id="1.10.150.120:FF:000003">
    <property type="entry name" value="Carbon monoxide dehydrogenase, small subunit"/>
    <property type="match status" value="1"/>
</dbReference>
<evidence type="ECO:0000259" key="6">
    <source>
        <dbReference type="PROSITE" id="PS51085"/>
    </source>
</evidence>
<dbReference type="PANTHER" id="PTHR44379">
    <property type="entry name" value="OXIDOREDUCTASE WITH IRON-SULFUR SUBUNIT"/>
    <property type="match status" value="1"/>
</dbReference>
<dbReference type="PANTHER" id="PTHR44379:SF5">
    <property type="entry name" value="OXIDOREDUCTASE WITH IRON-SULFUR SUBUNIT"/>
    <property type="match status" value="1"/>
</dbReference>
<dbReference type="CDD" id="cd00207">
    <property type="entry name" value="fer2"/>
    <property type="match status" value="1"/>
</dbReference>
<dbReference type="STRING" id="571298.SAMN04488026_101018"/>
<dbReference type="InterPro" id="IPR006058">
    <property type="entry name" value="2Fe2S_fd_BS"/>
</dbReference>
<dbReference type="SUPFAM" id="SSF47741">
    <property type="entry name" value="CO dehydrogenase ISP C-domain like"/>
    <property type="match status" value="1"/>
</dbReference>
<evidence type="ECO:0000313" key="7">
    <source>
        <dbReference type="EMBL" id="SDI98727.1"/>
    </source>
</evidence>
<dbReference type="GO" id="GO:0016491">
    <property type="term" value="F:oxidoreductase activity"/>
    <property type="evidence" value="ECO:0007669"/>
    <property type="project" value="UniProtKB-KW"/>
</dbReference>
<dbReference type="Pfam" id="PF00111">
    <property type="entry name" value="Fer2"/>
    <property type="match status" value="1"/>
</dbReference>
<dbReference type="GO" id="GO:0046872">
    <property type="term" value="F:metal ion binding"/>
    <property type="evidence" value="ECO:0007669"/>
    <property type="project" value="UniProtKB-KW"/>
</dbReference>
<dbReference type="Gene3D" id="3.10.20.30">
    <property type="match status" value="1"/>
</dbReference>
<dbReference type="InterPro" id="IPR036884">
    <property type="entry name" value="2Fe-2S-bd_dom_sf"/>
</dbReference>
<organism evidence="7 8">
    <name type="scientific">Aliiruegeria lutimaris</name>
    <dbReference type="NCBI Taxonomy" id="571298"/>
    <lineage>
        <taxon>Bacteria</taxon>
        <taxon>Pseudomonadati</taxon>
        <taxon>Pseudomonadota</taxon>
        <taxon>Alphaproteobacteria</taxon>
        <taxon>Rhodobacterales</taxon>
        <taxon>Roseobacteraceae</taxon>
        <taxon>Aliiruegeria</taxon>
    </lineage>
</organism>
<dbReference type="AlphaFoldDB" id="A0A1G8Q1Y7"/>
<evidence type="ECO:0000256" key="1">
    <source>
        <dbReference type="ARBA" id="ARBA00022714"/>
    </source>
</evidence>
<dbReference type="Pfam" id="PF01799">
    <property type="entry name" value="Fer2_2"/>
    <property type="match status" value="1"/>
</dbReference>
<evidence type="ECO:0000256" key="5">
    <source>
        <dbReference type="ARBA" id="ARBA00023014"/>
    </source>
</evidence>
<dbReference type="RefSeq" id="WP_093152068.1">
    <property type="nucleotide sequence ID" value="NZ_FNEK01000010.1"/>
</dbReference>
<dbReference type="InterPro" id="IPR001041">
    <property type="entry name" value="2Fe-2S_ferredoxin-type"/>
</dbReference>
<dbReference type="FunFam" id="3.10.20.30:FF:000020">
    <property type="entry name" value="Xanthine dehydrogenase iron-sulfur subunit"/>
    <property type="match status" value="1"/>
</dbReference>
<keyword evidence="3" id="KW-0560">Oxidoreductase</keyword>
<name>A0A1G8Q1Y7_9RHOB</name>
<proteinExistence type="predicted"/>
<keyword evidence="5" id="KW-0411">Iron-sulfur</keyword>